<comment type="caution">
    <text evidence="1">The sequence shown here is derived from an EMBL/GenBank/DDBJ whole genome shotgun (WGS) entry which is preliminary data.</text>
</comment>
<keyword evidence="2" id="KW-1185">Reference proteome</keyword>
<gene>
    <name evidence="1" type="ORF">CTI12_AA258890</name>
</gene>
<keyword evidence="1" id="KW-0223">Dioxygenase</keyword>
<name>A0A2U1NJU8_ARTAN</name>
<dbReference type="EMBL" id="PKPP01002684">
    <property type="protein sequence ID" value="PWA73746.1"/>
    <property type="molecule type" value="Genomic_DNA"/>
</dbReference>
<protein>
    <submittedName>
        <fullName evidence="1">Glyoxalase/Bleomycin resistance protein/Dioxygenase superfamily protein isoform 3</fullName>
    </submittedName>
</protein>
<dbReference type="InterPro" id="IPR029068">
    <property type="entry name" value="Glyas_Bleomycin-R_OHBP_Dase"/>
</dbReference>
<dbReference type="Proteomes" id="UP000245207">
    <property type="component" value="Unassembled WGS sequence"/>
</dbReference>
<dbReference type="GO" id="GO:0051213">
    <property type="term" value="F:dioxygenase activity"/>
    <property type="evidence" value="ECO:0007669"/>
    <property type="project" value="UniProtKB-KW"/>
</dbReference>
<reference evidence="1 2" key="1">
    <citation type="journal article" date="2018" name="Mol. Plant">
        <title>The genome of Artemisia annua provides insight into the evolution of Asteraceae family and artemisinin biosynthesis.</title>
        <authorList>
            <person name="Shen Q."/>
            <person name="Zhang L."/>
            <person name="Liao Z."/>
            <person name="Wang S."/>
            <person name="Yan T."/>
            <person name="Shi P."/>
            <person name="Liu M."/>
            <person name="Fu X."/>
            <person name="Pan Q."/>
            <person name="Wang Y."/>
            <person name="Lv Z."/>
            <person name="Lu X."/>
            <person name="Zhang F."/>
            <person name="Jiang W."/>
            <person name="Ma Y."/>
            <person name="Chen M."/>
            <person name="Hao X."/>
            <person name="Li L."/>
            <person name="Tang Y."/>
            <person name="Lv G."/>
            <person name="Zhou Y."/>
            <person name="Sun X."/>
            <person name="Brodelius P.E."/>
            <person name="Rose J.K.C."/>
            <person name="Tang K."/>
        </authorList>
    </citation>
    <scope>NUCLEOTIDE SEQUENCE [LARGE SCALE GENOMIC DNA]</scope>
    <source>
        <strain evidence="2">cv. Huhao1</strain>
        <tissue evidence="1">Leaf</tissue>
    </source>
</reference>
<evidence type="ECO:0000313" key="1">
    <source>
        <dbReference type="EMBL" id="PWA73746.1"/>
    </source>
</evidence>
<dbReference type="Gene3D" id="3.10.180.10">
    <property type="entry name" value="2,3-Dihydroxybiphenyl 1,2-Dioxygenase, domain 1"/>
    <property type="match status" value="1"/>
</dbReference>
<dbReference type="STRING" id="35608.A0A2U1NJU8"/>
<evidence type="ECO:0000313" key="2">
    <source>
        <dbReference type="Proteomes" id="UP000245207"/>
    </source>
</evidence>
<dbReference type="AlphaFoldDB" id="A0A2U1NJU8"/>
<keyword evidence="1" id="KW-0560">Oxidoreductase</keyword>
<organism evidence="1 2">
    <name type="scientific">Artemisia annua</name>
    <name type="common">Sweet wormwood</name>
    <dbReference type="NCBI Taxonomy" id="35608"/>
    <lineage>
        <taxon>Eukaryota</taxon>
        <taxon>Viridiplantae</taxon>
        <taxon>Streptophyta</taxon>
        <taxon>Embryophyta</taxon>
        <taxon>Tracheophyta</taxon>
        <taxon>Spermatophyta</taxon>
        <taxon>Magnoliopsida</taxon>
        <taxon>eudicotyledons</taxon>
        <taxon>Gunneridae</taxon>
        <taxon>Pentapetalae</taxon>
        <taxon>asterids</taxon>
        <taxon>campanulids</taxon>
        <taxon>Asterales</taxon>
        <taxon>Asteraceae</taxon>
        <taxon>Asteroideae</taxon>
        <taxon>Anthemideae</taxon>
        <taxon>Artemisiinae</taxon>
        <taxon>Artemisia</taxon>
    </lineage>
</organism>
<accession>A0A2U1NJU8</accession>
<dbReference type="OrthoDB" id="16820at2759"/>
<proteinExistence type="predicted"/>
<sequence>MGYRPEDKNCMLELTYNYGITEYDKGNAYAQEVYRNIDGILYPENFVYPKRTKALAYQVRSYCGTACPSGTLAASQVFVMCFA</sequence>